<dbReference type="EMBL" id="CP021354">
    <property type="protein sequence ID" value="AWK71079.1"/>
    <property type="molecule type" value="Genomic_DNA"/>
</dbReference>
<evidence type="ECO:0000313" key="2">
    <source>
        <dbReference type="EMBL" id="AWK71079.1"/>
    </source>
</evidence>
<feature type="domain" description="Carboxymuconolactone decarboxylase-like" evidence="1">
    <location>
        <begin position="45"/>
        <end position="127"/>
    </location>
</feature>
<reference evidence="2 3" key="1">
    <citation type="submission" date="2017-05" db="EMBL/GenBank/DDBJ databases">
        <title>Isolation of Rhodococcus sp. S2-17 biodegrading of BP-3.</title>
        <authorList>
            <person name="Lee Y."/>
            <person name="Kim K.H."/>
            <person name="Chun B.H."/>
            <person name="Jung H.S."/>
            <person name="Jeon C.O."/>
        </authorList>
    </citation>
    <scope>NUCLEOTIDE SEQUENCE [LARGE SCALE GENOMIC DNA]</scope>
    <source>
        <strain evidence="2 3">S2-17</strain>
    </source>
</reference>
<dbReference type="KEGG" id="roz:CBI38_05325"/>
<protein>
    <submittedName>
        <fullName evidence="2">Carboxymuconolactone decarboxylase</fullName>
    </submittedName>
</protein>
<evidence type="ECO:0000313" key="3">
    <source>
        <dbReference type="Proteomes" id="UP000245711"/>
    </source>
</evidence>
<keyword evidence="3" id="KW-1185">Reference proteome</keyword>
<evidence type="ECO:0000259" key="1">
    <source>
        <dbReference type="Pfam" id="PF02627"/>
    </source>
</evidence>
<dbReference type="PANTHER" id="PTHR34846:SF5">
    <property type="entry name" value="CARBOXYMUCONOLACTONE DECARBOXYLASE-LIKE DOMAIN-CONTAINING PROTEIN"/>
    <property type="match status" value="1"/>
</dbReference>
<dbReference type="InterPro" id="IPR003779">
    <property type="entry name" value="CMD-like"/>
</dbReference>
<dbReference type="Proteomes" id="UP000245711">
    <property type="component" value="Chromosome"/>
</dbReference>
<organism evidence="2 3">
    <name type="scientific">Rhodococcus oxybenzonivorans</name>
    <dbReference type="NCBI Taxonomy" id="1990687"/>
    <lineage>
        <taxon>Bacteria</taxon>
        <taxon>Bacillati</taxon>
        <taxon>Actinomycetota</taxon>
        <taxon>Actinomycetes</taxon>
        <taxon>Mycobacteriales</taxon>
        <taxon>Nocardiaceae</taxon>
        <taxon>Rhodococcus</taxon>
    </lineage>
</organism>
<dbReference type="GO" id="GO:0051920">
    <property type="term" value="F:peroxiredoxin activity"/>
    <property type="evidence" value="ECO:0007669"/>
    <property type="project" value="InterPro"/>
</dbReference>
<dbReference type="RefSeq" id="WP_109326996.1">
    <property type="nucleotide sequence ID" value="NZ_CP021354.1"/>
</dbReference>
<dbReference type="AlphaFoldDB" id="A0A2S2BR60"/>
<sequence length="177" mass="19967">MPLLPPLPADRWDDKARFAFAGMLPRERQNPEGAGTALATLARHPDLTKAFLGFSVHLLYRSTLPARLRELAILRVAYRRDCTYELTHHTELGREVGLSADEIASAQRGEAADDFEQKLLAAVDELDETSRLSDRTWAALGERLDERQQMDLVFTIGGYTMMAMAFNTFGIELEQER</sequence>
<dbReference type="Pfam" id="PF02627">
    <property type="entry name" value="CMD"/>
    <property type="match status" value="1"/>
</dbReference>
<accession>A0A2S2BR60</accession>
<proteinExistence type="predicted"/>
<name>A0A2S2BR60_9NOCA</name>
<dbReference type="SUPFAM" id="SSF69118">
    <property type="entry name" value="AhpD-like"/>
    <property type="match status" value="1"/>
</dbReference>
<dbReference type="Gene3D" id="1.20.1290.10">
    <property type="entry name" value="AhpD-like"/>
    <property type="match status" value="1"/>
</dbReference>
<gene>
    <name evidence="2" type="ORF">CBI38_05325</name>
</gene>
<dbReference type="OrthoDB" id="4704294at2"/>
<dbReference type="PANTHER" id="PTHR34846">
    <property type="entry name" value="4-CARBOXYMUCONOLACTONE DECARBOXYLASE FAMILY PROTEIN (AFU_ORTHOLOGUE AFUA_6G11590)"/>
    <property type="match status" value="1"/>
</dbReference>
<dbReference type="InterPro" id="IPR029032">
    <property type="entry name" value="AhpD-like"/>
</dbReference>